<dbReference type="Proteomes" id="UP001065174">
    <property type="component" value="Chromosome"/>
</dbReference>
<evidence type="ECO:0000313" key="1">
    <source>
        <dbReference type="EMBL" id="UXP34190.1"/>
    </source>
</evidence>
<protein>
    <submittedName>
        <fullName evidence="1">Uncharacterized protein</fullName>
    </submittedName>
</protein>
<evidence type="ECO:0000313" key="2">
    <source>
        <dbReference type="Proteomes" id="UP001065174"/>
    </source>
</evidence>
<gene>
    <name evidence="1" type="ORF">N6H18_13940</name>
</gene>
<keyword evidence="2" id="KW-1185">Reference proteome</keyword>
<accession>A0ABY6CUI9</accession>
<organism evidence="1 2">
    <name type="scientific">Reichenbachiella agarivorans</name>
    <dbReference type="NCBI Taxonomy" id="2979464"/>
    <lineage>
        <taxon>Bacteria</taxon>
        <taxon>Pseudomonadati</taxon>
        <taxon>Bacteroidota</taxon>
        <taxon>Cytophagia</taxon>
        <taxon>Cytophagales</taxon>
        <taxon>Reichenbachiellaceae</taxon>
        <taxon>Reichenbachiella</taxon>
    </lineage>
</organism>
<name>A0ABY6CUI9_9BACT</name>
<sequence>MMIKYTNHFLNKLEDLFSESDYVLRYEKGNFQSGYCILNETKVIIVNKFYSLDGKINCLMDILKEVKLSQDKMSPKNLTFLQELFSQKELEL</sequence>
<proteinExistence type="predicted"/>
<reference evidence="1" key="1">
    <citation type="submission" date="2022-09" db="EMBL/GenBank/DDBJ databases">
        <title>Comparative genomics and taxonomic characterization of three novel marine species of genus Reichenbachiella exhibiting antioxidant and polysaccharide degradation activities.</title>
        <authorList>
            <person name="Muhammad N."/>
            <person name="Lee Y.-J."/>
            <person name="Ko J."/>
            <person name="Kim S.-G."/>
        </authorList>
    </citation>
    <scope>NUCLEOTIDE SEQUENCE</scope>
    <source>
        <strain evidence="1">BKB1-1</strain>
    </source>
</reference>
<dbReference type="EMBL" id="CP106679">
    <property type="protein sequence ID" value="UXP34190.1"/>
    <property type="molecule type" value="Genomic_DNA"/>
</dbReference>